<name>A0A9W9XXS3_9EURO</name>
<dbReference type="EMBL" id="JAPWDS010000002">
    <property type="protein sequence ID" value="KAJ5512183.1"/>
    <property type="molecule type" value="Genomic_DNA"/>
</dbReference>
<reference evidence="2" key="2">
    <citation type="journal article" date="2023" name="IMA Fungus">
        <title>Comparative genomic study of the Penicillium genus elucidates a diverse pangenome and 15 lateral gene transfer events.</title>
        <authorList>
            <person name="Petersen C."/>
            <person name="Sorensen T."/>
            <person name="Nielsen M.R."/>
            <person name="Sondergaard T.E."/>
            <person name="Sorensen J.L."/>
            <person name="Fitzpatrick D.A."/>
            <person name="Frisvad J.C."/>
            <person name="Nielsen K.L."/>
        </authorList>
    </citation>
    <scope>NUCLEOTIDE SEQUENCE</scope>
    <source>
        <strain evidence="2">IBT 29495</strain>
    </source>
</reference>
<proteinExistence type="predicted"/>
<feature type="chain" id="PRO_5040914365" evidence="1">
    <location>
        <begin position="22"/>
        <end position="79"/>
    </location>
</feature>
<sequence>MATLKVPLALASTGLMQLAWANPGPDVPRHFHLISNNTQDVKAMQKAEENPQLVIPSDWDHLTSSEYHEPMKDSSLDIT</sequence>
<evidence type="ECO:0000313" key="3">
    <source>
        <dbReference type="Proteomes" id="UP001149954"/>
    </source>
</evidence>
<dbReference type="AlphaFoldDB" id="A0A9W9XXS3"/>
<keyword evidence="1" id="KW-0732">Signal</keyword>
<gene>
    <name evidence="2" type="ORF">N7463_001735</name>
</gene>
<evidence type="ECO:0000256" key="1">
    <source>
        <dbReference type="SAM" id="SignalP"/>
    </source>
</evidence>
<dbReference type="Proteomes" id="UP001149954">
    <property type="component" value="Unassembled WGS sequence"/>
</dbReference>
<evidence type="ECO:0000313" key="2">
    <source>
        <dbReference type="EMBL" id="KAJ5512183.1"/>
    </source>
</evidence>
<protein>
    <submittedName>
        <fullName evidence="2">Multicopper oxidase type 2</fullName>
    </submittedName>
</protein>
<feature type="signal peptide" evidence="1">
    <location>
        <begin position="1"/>
        <end position="21"/>
    </location>
</feature>
<organism evidence="2 3">
    <name type="scientific">Penicillium fimorum</name>
    <dbReference type="NCBI Taxonomy" id="1882269"/>
    <lineage>
        <taxon>Eukaryota</taxon>
        <taxon>Fungi</taxon>
        <taxon>Dikarya</taxon>
        <taxon>Ascomycota</taxon>
        <taxon>Pezizomycotina</taxon>
        <taxon>Eurotiomycetes</taxon>
        <taxon>Eurotiomycetidae</taxon>
        <taxon>Eurotiales</taxon>
        <taxon>Aspergillaceae</taxon>
        <taxon>Penicillium</taxon>
    </lineage>
</organism>
<reference evidence="2" key="1">
    <citation type="submission" date="2022-12" db="EMBL/GenBank/DDBJ databases">
        <authorList>
            <person name="Petersen C."/>
        </authorList>
    </citation>
    <scope>NUCLEOTIDE SEQUENCE</scope>
    <source>
        <strain evidence="2">IBT 29495</strain>
    </source>
</reference>
<dbReference type="OrthoDB" id="2121828at2759"/>
<comment type="caution">
    <text evidence="2">The sequence shown here is derived from an EMBL/GenBank/DDBJ whole genome shotgun (WGS) entry which is preliminary data.</text>
</comment>
<keyword evidence="3" id="KW-1185">Reference proteome</keyword>
<accession>A0A9W9XXS3</accession>